<dbReference type="Gene3D" id="3.40.50.300">
    <property type="entry name" value="P-loop containing nucleotide triphosphate hydrolases"/>
    <property type="match status" value="1"/>
</dbReference>
<dbReference type="AlphaFoldDB" id="A0A6M0R8R2"/>
<dbReference type="InterPro" id="IPR000523">
    <property type="entry name" value="Mg_chelatse_chII-like_cat_dom"/>
</dbReference>
<dbReference type="InterPro" id="IPR025158">
    <property type="entry name" value="Mg_chelat-rel_C"/>
</dbReference>
<accession>A0A6M0R8R2</accession>
<dbReference type="InterPro" id="IPR027417">
    <property type="entry name" value="P-loop_NTPase"/>
</dbReference>
<evidence type="ECO:0000256" key="1">
    <source>
        <dbReference type="ARBA" id="ARBA00006354"/>
    </source>
</evidence>
<dbReference type="GO" id="GO:0005524">
    <property type="term" value="F:ATP binding"/>
    <property type="evidence" value="ECO:0007669"/>
    <property type="project" value="UniProtKB-KW"/>
</dbReference>
<keyword evidence="4" id="KW-1185">Reference proteome</keyword>
<proteinExistence type="inferred from homology"/>
<dbReference type="InterPro" id="IPR014721">
    <property type="entry name" value="Ribsml_uS5_D2-typ_fold_subgr"/>
</dbReference>
<dbReference type="InterPro" id="IPR045006">
    <property type="entry name" value="CHLI-like"/>
</dbReference>
<keyword evidence="3" id="KW-0547">Nucleotide-binding</keyword>
<dbReference type="InterPro" id="IPR003593">
    <property type="entry name" value="AAA+_ATPase"/>
</dbReference>
<comment type="similarity">
    <text evidence="1">Belongs to the Mg-chelatase subunits D/I family. ComM subfamily.</text>
</comment>
<dbReference type="Proteomes" id="UP000473885">
    <property type="component" value="Unassembled WGS sequence"/>
</dbReference>
<dbReference type="SUPFAM" id="SSF54211">
    <property type="entry name" value="Ribosomal protein S5 domain 2-like"/>
    <property type="match status" value="1"/>
</dbReference>
<evidence type="ECO:0000313" key="3">
    <source>
        <dbReference type="EMBL" id="NEZ46070.1"/>
    </source>
</evidence>
<dbReference type="InterPro" id="IPR004482">
    <property type="entry name" value="Mg_chelat-rel"/>
</dbReference>
<dbReference type="SMART" id="SM00382">
    <property type="entry name" value="AAA"/>
    <property type="match status" value="1"/>
</dbReference>
<dbReference type="Pfam" id="PF13335">
    <property type="entry name" value="Mg_chelatase_C"/>
    <property type="match status" value="1"/>
</dbReference>
<dbReference type="InterPro" id="IPR020568">
    <property type="entry name" value="Ribosomal_Su5_D2-typ_SF"/>
</dbReference>
<comment type="caution">
    <text evidence="3">The sequence shown here is derived from an EMBL/GenBank/DDBJ whole genome shotgun (WGS) entry which is preliminary data.</text>
</comment>
<feature type="domain" description="AAA+ ATPase" evidence="2">
    <location>
        <begin position="210"/>
        <end position="345"/>
    </location>
</feature>
<dbReference type="NCBIfam" id="TIGR00368">
    <property type="entry name" value="YifB family Mg chelatase-like AAA ATPase"/>
    <property type="match status" value="1"/>
</dbReference>
<dbReference type="Pfam" id="PF13541">
    <property type="entry name" value="ChlI"/>
    <property type="match status" value="1"/>
</dbReference>
<organism evidence="3 4">
    <name type="scientific">Clostridium niameyense</name>
    <dbReference type="NCBI Taxonomy" id="1622073"/>
    <lineage>
        <taxon>Bacteria</taxon>
        <taxon>Bacillati</taxon>
        <taxon>Bacillota</taxon>
        <taxon>Clostridia</taxon>
        <taxon>Eubacteriales</taxon>
        <taxon>Clostridiaceae</taxon>
        <taxon>Clostridium</taxon>
    </lineage>
</organism>
<name>A0A6M0R8R2_9CLOT</name>
<keyword evidence="3" id="KW-0067">ATP-binding</keyword>
<gene>
    <name evidence="3" type="ORF">FDF74_02445</name>
</gene>
<dbReference type="EMBL" id="SXDP01000001">
    <property type="protein sequence ID" value="NEZ46070.1"/>
    <property type="molecule type" value="Genomic_DNA"/>
</dbReference>
<sequence>MIGKVFTASLNGYSSNLISVEVDIRSGLPSFNIVGLAATSIKESKERVKSALINSGYKIPISKITVNLSPADIKKEGSLFDLPIALAILVATNQLNGDFFKDYIVIGELSLFGDINKIRGALPIILDGLDNNINNFIIPSLNKDECALVKKANIFPFSHLNEVVHYIHYKDLLPYKLTLKNNSLQESNIDFAEISGQESCKRALEVAASGGHNIIMFGPPGCGKTMLAERIPTILPSLNYEEALEVTKIYSVAGKLDKNFLIKQRPFRSPHSTSSKIALVGGGSSLTPGEISLAHNGVLFLDEILEFKKNVIEVLRQPLEDRCIKITRYNGNVTYPCNFMLVSSLNPCPCGMYGTSDCTCSEYEIKRYINKLSKPILDRIDIFTFVAQLSFDEVKKFSKSESSKTIKERVVKAREIQLERFSKDSIYTNSQMKRKQLKKYCDLTSSGSKILRKIYTKFNLSARAYCRILKVSRTIADLNGNEKIKDEDIIEALQYRKFIDNKIL</sequence>
<dbReference type="Pfam" id="PF01078">
    <property type="entry name" value="Mg_chelatase"/>
    <property type="match status" value="1"/>
</dbReference>
<dbReference type="Gene3D" id="3.30.230.10">
    <property type="match status" value="1"/>
</dbReference>
<dbReference type="SUPFAM" id="SSF52540">
    <property type="entry name" value="P-loop containing nucleoside triphosphate hydrolases"/>
    <property type="match status" value="1"/>
</dbReference>
<evidence type="ECO:0000313" key="4">
    <source>
        <dbReference type="Proteomes" id="UP000473885"/>
    </source>
</evidence>
<reference evidence="3 4" key="1">
    <citation type="submission" date="2019-04" db="EMBL/GenBank/DDBJ databases">
        <title>Genome sequencing of Clostridium botulinum Groups I-IV and Clostridium butyricum.</title>
        <authorList>
            <person name="Brunt J."/>
            <person name="Van Vliet A.H.M."/>
            <person name="Stringer S.C."/>
            <person name="Carter A.T."/>
            <person name="Peck M.W."/>
        </authorList>
    </citation>
    <scope>NUCLEOTIDE SEQUENCE [LARGE SCALE GENOMIC DNA]</scope>
    <source>
        <strain evidence="3 4">IFR 18/094</strain>
    </source>
</reference>
<dbReference type="PANTHER" id="PTHR32039:SF7">
    <property type="entry name" value="COMPETENCE PROTEIN COMM"/>
    <property type="match status" value="1"/>
</dbReference>
<protein>
    <submittedName>
        <fullName evidence="3">ATP-binding protein</fullName>
    </submittedName>
</protein>
<dbReference type="RefSeq" id="WP_163248342.1">
    <property type="nucleotide sequence ID" value="NZ_SXDP01000001.1"/>
</dbReference>
<evidence type="ECO:0000259" key="2">
    <source>
        <dbReference type="SMART" id="SM00382"/>
    </source>
</evidence>
<dbReference type="PANTHER" id="PTHR32039">
    <property type="entry name" value="MAGNESIUM-CHELATASE SUBUNIT CHLI"/>
    <property type="match status" value="1"/>
</dbReference>
<dbReference type="CDD" id="cd00009">
    <property type="entry name" value="AAA"/>
    <property type="match status" value="1"/>
</dbReference>